<dbReference type="RefSeq" id="WP_187243475.1">
    <property type="nucleotide sequence ID" value="NZ_BAAAOK010000009.1"/>
</dbReference>
<comment type="caution">
    <text evidence="2">The sequence shown here is derived from an EMBL/GenBank/DDBJ whole genome shotgun (WGS) entry which is preliminary data.</text>
</comment>
<evidence type="ECO:0000313" key="2">
    <source>
        <dbReference type="EMBL" id="MBC6466466.1"/>
    </source>
</evidence>
<keyword evidence="3" id="KW-1185">Reference proteome</keyword>
<evidence type="ECO:0000256" key="1">
    <source>
        <dbReference type="SAM" id="Phobius"/>
    </source>
</evidence>
<accession>A0ABR7LNY0</accession>
<name>A0ABR7LNY0_9ACTN</name>
<dbReference type="EMBL" id="JABVEC010000008">
    <property type="protein sequence ID" value="MBC6466466.1"/>
    <property type="molecule type" value="Genomic_DNA"/>
</dbReference>
<evidence type="ECO:0008006" key="4">
    <source>
        <dbReference type="Google" id="ProtNLM"/>
    </source>
</evidence>
<proteinExistence type="predicted"/>
<keyword evidence="1" id="KW-0812">Transmembrane</keyword>
<feature type="transmembrane region" description="Helical" evidence="1">
    <location>
        <begin position="75"/>
        <end position="95"/>
    </location>
</feature>
<protein>
    <recommendedName>
        <fullName evidence="4">MFS transporter</fullName>
    </recommendedName>
</protein>
<keyword evidence="1" id="KW-0472">Membrane</keyword>
<keyword evidence="1" id="KW-1133">Transmembrane helix</keyword>
<gene>
    <name evidence="2" type="ORF">HKK74_13255</name>
</gene>
<organism evidence="2 3">
    <name type="scientific">Actinomadura alba</name>
    <dbReference type="NCBI Taxonomy" id="406431"/>
    <lineage>
        <taxon>Bacteria</taxon>
        <taxon>Bacillati</taxon>
        <taxon>Actinomycetota</taxon>
        <taxon>Actinomycetes</taxon>
        <taxon>Streptosporangiales</taxon>
        <taxon>Thermomonosporaceae</taxon>
        <taxon>Actinomadura</taxon>
    </lineage>
</organism>
<dbReference type="Proteomes" id="UP000805614">
    <property type="component" value="Unassembled WGS sequence"/>
</dbReference>
<sequence length="168" mass="18236">MHRPALLVAFVAIFLIALALTGREHTVATILPAVGVCQVVLHVLLSWLSPMPAMEPLLHVATGGQVSAMDGHGGFPGLSMLLMHAVAGLVTAWWLECGEAGLCGLVRRLAGWVLRPLLWPAPEPVRTLTWSTPVWRRPPSPHSRVLRHIMVRRGPPARLPLSKKCLTA</sequence>
<feature type="transmembrane region" description="Helical" evidence="1">
    <location>
        <begin position="29"/>
        <end position="48"/>
    </location>
</feature>
<reference evidence="2 3" key="1">
    <citation type="submission" date="2020-06" db="EMBL/GenBank/DDBJ databases">
        <title>Actinomadura xiongansis sp. nov., isolated from soil of Baiyangdian.</title>
        <authorList>
            <person name="Zhang X."/>
        </authorList>
    </citation>
    <scope>NUCLEOTIDE SEQUENCE [LARGE SCALE GENOMIC DNA]</scope>
    <source>
        <strain evidence="2 3">HBUM206468</strain>
    </source>
</reference>
<evidence type="ECO:0000313" key="3">
    <source>
        <dbReference type="Proteomes" id="UP000805614"/>
    </source>
</evidence>